<dbReference type="InterPro" id="IPR009080">
    <property type="entry name" value="tRNAsynth_Ia_anticodon-bd"/>
</dbReference>
<accession>A0A934TYC3</accession>
<name>A0A934TYC3_9FIRM</name>
<dbReference type="EMBL" id="JAEQMG010000035">
    <property type="protein sequence ID" value="MBK6087420.1"/>
    <property type="molecule type" value="Genomic_DNA"/>
</dbReference>
<dbReference type="Pfam" id="PF05746">
    <property type="entry name" value="DALR_1"/>
    <property type="match status" value="1"/>
</dbReference>
<dbReference type="SMART" id="SM00836">
    <property type="entry name" value="DALR_1"/>
    <property type="match status" value="1"/>
</dbReference>
<keyword evidence="7 11" id="KW-0067">ATP-binding</keyword>
<evidence type="ECO:0000256" key="9">
    <source>
        <dbReference type="ARBA" id="ARBA00023146"/>
    </source>
</evidence>
<dbReference type="GO" id="GO:0004814">
    <property type="term" value="F:arginine-tRNA ligase activity"/>
    <property type="evidence" value="ECO:0007669"/>
    <property type="project" value="UniProtKB-UniRule"/>
</dbReference>
<protein>
    <recommendedName>
        <fullName evidence="11">Arginine--tRNA ligase</fullName>
        <ecNumber evidence="11">6.1.1.19</ecNumber>
    </recommendedName>
    <alternativeName>
        <fullName evidence="11">Arginyl-tRNA synthetase</fullName>
        <shortName evidence="11">ArgRS</shortName>
    </alternativeName>
</protein>
<dbReference type="PANTHER" id="PTHR11956:SF5">
    <property type="entry name" value="ARGININE--TRNA LIGASE, CYTOPLASMIC"/>
    <property type="match status" value="1"/>
</dbReference>
<keyword evidence="8 11" id="KW-0648">Protein biosynthesis</keyword>
<dbReference type="GO" id="GO:0005524">
    <property type="term" value="F:ATP binding"/>
    <property type="evidence" value="ECO:0007669"/>
    <property type="project" value="UniProtKB-UniRule"/>
</dbReference>
<sequence length="578" mass="64839">MSKTNTNVTENLRKQIEAAVTAAMEQGALPAGEIPSFVIEEPADRSHGDIATNVAMAGARVFRMAPVKAAQIILDHIDLENSFIEKCEIAGPGFINFFLSKRYFAAVLREIENEGERYGESDYGQGKKVMVEFVSANPTGPMHLGNARGGALGDCLAAVLDKAGYQAYREFYVNDAGNQIEKFAASLEARYMQLFDDSFAFPEDGYQGSDIIERAEQFKEKFGGSLTAVSSEERRKALVDFALPLNIKRMQDDMAKYKIDFDNWFMESTLHESGSVAEVVNTLTEKGLTYEKDGAIWYKNKDICTEILLSQGKKQDYIDKLELKDDVLIRSNGNPTYFAADIAYHKNKFDRGFEQLINVWGADHHGHVMRLKGAMNAIGYDGDKLDILLMQLVKLVRDGQIVTMSKRTGKAIQLRDLLDEVPVDSARFIFNTREATTQMDFDLDLAIQQDSQNPVYYVQYAHARICSILRNLEAEGVSARSCTDEELCLLGAPEEVELIHLLSAFDSEIIAAARDYDPTKITKYVTNVATYFHKFYNACRVKCDDEKLMQARLSLCTATKTVIKNVLDMFSITCPDRM</sequence>
<evidence type="ECO:0000256" key="10">
    <source>
        <dbReference type="ARBA" id="ARBA00049339"/>
    </source>
</evidence>
<dbReference type="InterPro" id="IPR014729">
    <property type="entry name" value="Rossmann-like_a/b/a_fold"/>
</dbReference>
<dbReference type="EC" id="6.1.1.19" evidence="11"/>
<dbReference type="AlphaFoldDB" id="A0A934TYC3"/>
<dbReference type="Gene3D" id="1.10.730.10">
    <property type="entry name" value="Isoleucyl-tRNA Synthetase, Domain 1"/>
    <property type="match status" value="1"/>
</dbReference>
<dbReference type="PANTHER" id="PTHR11956">
    <property type="entry name" value="ARGINYL-TRNA SYNTHETASE"/>
    <property type="match status" value="1"/>
</dbReference>
<dbReference type="Pfam" id="PF03485">
    <property type="entry name" value="Arg_tRNA_synt_N"/>
    <property type="match status" value="1"/>
</dbReference>
<evidence type="ECO:0000256" key="3">
    <source>
        <dbReference type="ARBA" id="ARBA00011245"/>
    </source>
</evidence>
<dbReference type="FunFam" id="3.40.50.620:FF:000062">
    <property type="entry name" value="Arginine--tRNA ligase"/>
    <property type="match status" value="1"/>
</dbReference>
<dbReference type="SMART" id="SM01016">
    <property type="entry name" value="Arg_tRNA_synt_N"/>
    <property type="match status" value="1"/>
</dbReference>
<dbReference type="SUPFAM" id="SSF47323">
    <property type="entry name" value="Anticodon-binding domain of a subclass of class I aminoacyl-tRNA synthetases"/>
    <property type="match status" value="1"/>
</dbReference>
<dbReference type="Pfam" id="PF00750">
    <property type="entry name" value="tRNA-synt_1d"/>
    <property type="match status" value="1"/>
</dbReference>
<keyword evidence="5 11" id="KW-0436">Ligase</keyword>
<feature type="short sequence motif" description="'HIGH' region" evidence="11">
    <location>
        <begin position="136"/>
        <end position="146"/>
    </location>
</feature>
<dbReference type="InterPro" id="IPR008909">
    <property type="entry name" value="DALR_anticod-bd"/>
</dbReference>
<evidence type="ECO:0000259" key="13">
    <source>
        <dbReference type="SMART" id="SM00836"/>
    </source>
</evidence>
<comment type="similarity">
    <text evidence="2 11 12">Belongs to the class-I aminoacyl-tRNA synthetase family.</text>
</comment>
<evidence type="ECO:0000313" key="16">
    <source>
        <dbReference type="Proteomes" id="UP000633365"/>
    </source>
</evidence>
<organism evidence="15 16">
    <name type="scientific">Ruminococcus difficilis</name>
    <dbReference type="NCBI Taxonomy" id="2763069"/>
    <lineage>
        <taxon>Bacteria</taxon>
        <taxon>Bacillati</taxon>
        <taxon>Bacillota</taxon>
        <taxon>Clostridia</taxon>
        <taxon>Eubacteriales</taxon>
        <taxon>Oscillospiraceae</taxon>
        <taxon>Ruminococcus</taxon>
    </lineage>
</organism>
<dbReference type="InterPro" id="IPR036695">
    <property type="entry name" value="Arg-tRNA-synth_N_sf"/>
</dbReference>
<comment type="subunit">
    <text evidence="3 11">Monomer.</text>
</comment>
<evidence type="ECO:0000256" key="11">
    <source>
        <dbReference type="HAMAP-Rule" id="MF_00123"/>
    </source>
</evidence>
<keyword evidence="4 11" id="KW-0963">Cytoplasm</keyword>
<dbReference type="Gene3D" id="3.40.50.620">
    <property type="entry name" value="HUPs"/>
    <property type="match status" value="1"/>
</dbReference>
<dbReference type="InterPro" id="IPR035684">
    <property type="entry name" value="ArgRS_core"/>
</dbReference>
<dbReference type="Gene3D" id="3.30.1360.70">
    <property type="entry name" value="Arginyl tRNA synthetase N-terminal domain"/>
    <property type="match status" value="1"/>
</dbReference>
<dbReference type="FunFam" id="3.30.1360.70:FF:000003">
    <property type="entry name" value="Arginine--tRNA ligase"/>
    <property type="match status" value="1"/>
</dbReference>
<reference evidence="15" key="1">
    <citation type="submission" date="2021-01" db="EMBL/GenBank/DDBJ databases">
        <title>Genome public.</title>
        <authorList>
            <person name="Liu C."/>
            <person name="Sun Q."/>
        </authorList>
    </citation>
    <scope>NUCLEOTIDE SEQUENCE</scope>
    <source>
        <strain evidence="15">M6</strain>
    </source>
</reference>
<evidence type="ECO:0000256" key="1">
    <source>
        <dbReference type="ARBA" id="ARBA00004496"/>
    </source>
</evidence>
<proteinExistence type="inferred from homology"/>
<evidence type="ECO:0000256" key="2">
    <source>
        <dbReference type="ARBA" id="ARBA00005594"/>
    </source>
</evidence>
<dbReference type="GO" id="GO:0005737">
    <property type="term" value="C:cytoplasm"/>
    <property type="evidence" value="ECO:0007669"/>
    <property type="project" value="UniProtKB-SubCell"/>
</dbReference>
<dbReference type="InterPro" id="IPR001278">
    <property type="entry name" value="Arg-tRNA-ligase"/>
</dbReference>
<evidence type="ECO:0000313" key="15">
    <source>
        <dbReference type="EMBL" id="MBK6087420.1"/>
    </source>
</evidence>
<feature type="domain" description="DALR anticodon binding" evidence="13">
    <location>
        <begin position="458"/>
        <end position="578"/>
    </location>
</feature>
<comment type="catalytic activity">
    <reaction evidence="10 11">
        <text>tRNA(Arg) + L-arginine + ATP = L-arginyl-tRNA(Arg) + AMP + diphosphate</text>
        <dbReference type="Rhea" id="RHEA:20301"/>
        <dbReference type="Rhea" id="RHEA-COMP:9658"/>
        <dbReference type="Rhea" id="RHEA-COMP:9673"/>
        <dbReference type="ChEBI" id="CHEBI:30616"/>
        <dbReference type="ChEBI" id="CHEBI:32682"/>
        <dbReference type="ChEBI" id="CHEBI:33019"/>
        <dbReference type="ChEBI" id="CHEBI:78442"/>
        <dbReference type="ChEBI" id="CHEBI:78513"/>
        <dbReference type="ChEBI" id="CHEBI:456215"/>
        <dbReference type="EC" id="6.1.1.19"/>
    </reaction>
</comment>
<evidence type="ECO:0000256" key="5">
    <source>
        <dbReference type="ARBA" id="ARBA00022598"/>
    </source>
</evidence>
<evidence type="ECO:0000256" key="12">
    <source>
        <dbReference type="RuleBase" id="RU363038"/>
    </source>
</evidence>
<keyword evidence="16" id="KW-1185">Reference proteome</keyword>
<dbReference type="FunFam" id="1.10.730.10:FF:000008">
    <property type="entry name" value="Arginine--tRNA ligase"/>
    <property type="match status" value="1"/>
</dbReference>
<dbReference type="NCBIfam" id="TIGR00456">
    <property type="entry name" value="argS"/>
    <property type="match status" value="1"/>
</dbReference>
<gene>
    <name evidence="11" type="primary">argS</name>
    <name evidence="15" type="ORF">JKK62_01940</name>
</gene>
<evidence type="ECO:0000256" key="7">
    <source>
        <dbReference type="ARBA" id="ARBA00022840"/>
    </source>
</evidence>
<dbReference type="SUPFAM" id="SSF55190">
    <property type="entry name" value="Arginyl-tRNA synthetase (ArgRS), N-terminal 'additional' domain"/>
    <property type="match status" value="1"/>
</dbReference>
<dbReference type="CDD" id="cd00671">
    <property type="entry name" value="ArgRS_core"/>
    <property type="match status" value="1"/>
</dbReference>
<dbReference type="HAMAP" id="MF_00123">
    <property type="entry name" value="Arg_tRNA_synth"/>
    <property type="match status" value="1"/>
</dbReference>
<evidence type="ECO:0000256" key="8">
    <source>
        <dbReference type="ARBA" id="ARBA00022917"/>
    </source>
</evidence>
<dbReference type="Proteomes" id="UP000633365">
    <property type="component" value="Unassembled WGS sequence"/>
</dbReference>
<dbReference type="GO" id="GO:0006420">
    <property type="term" value="P:arginyl-tRNA aminoacylation"/>
    <property type="evidence" value="ECO:0007669"/>
    <property type="project" value="UniProtKB-UniRule"/>
</dbReference>
<dbReference type="PROSITE" id="PS00178">
    <property type="entry name" value="AA_TRNA_LIGASE_I"/>
    <property type="match status" value="1"/>
</dbReference>
<comment type="caution">
    <text evidence="15">The sequence shown here is derived from an EMBL/GenBank/DDBJ whole genome shotgun (WGS) entry which is preliminary data.</text>
</comment>
<dbReference type="RefSeq" id="WP_201426725.1">
    <property type="nucleotide sequence ID" value="NZ_JAEQMG010000035.1"/>
</dbReference>
<dbReference type="InterPro" id="IPR005148">
    <property type="entry name" value="Arg-tRNA-synth_N"/>
</dbReference>
<evidence type="ECO:0000256" key="4">
    <source>
        <dbReference type="ARBA" id="ARBA00022490"/>
    </source>
</evidence>
<evidence type="ECO:0000259" key="14">
    <source>
        <dbReference type="SMART" id="SM01016"/>
    </source>
</evidence>
<keyword evidence="6 11" id="KW-0547">Nucleotide-binding</keyword>
<comment type="subcellular location">
    <subcellularLocation>
        <location evidence="1 11">Cytoplasm</location>
    </subcellularLocation>
</comment>
<dbReference type="PRINTS" id="PR01038">
    <property type="entry name" value="TRNASYNTHARG"/>
</dbReference>
<evidence type="ECO:0000256" key="6">
    <source>
        <dbReference type="ARBA" id="ARBA00022741"/>
    </source>
</evidence>
<keyword evidence="9 11" id="KW-0030">Aminoacyl-tRNA synthetase</keyword>
<dbReference type="SUPFAM" id="SSF52374">
    <property type="entry name" value="Nucleotidylyl transferase"/>
    <property type="match status" value="1"/>
</dbReference>
<feature type="domain" description="Arginyl tRNA synthetase N-terminal" evidence="14">
    <location>
        <begin position="10"/>
        <end position="99"/>
    </location>
</feature>
<dbReference type="InterPro" id="IPR001412">
    <property type="entry name" value="aa-tRNA-synth_I_CS"/>
</dbReference>